<evidence type="ECO:0000256" key="3">
    <source>
        <dbReference type="ARBA" id="ARBA00022448"/>
    </source>
</evidence>
<sequence length="534" mass="58625">METYSNYNLWVVLFAAFGSLFTGYSLAVIGNTIGQPTFYSKMNLVSVPTEPGYSHTATIIGAANGLFFGFGFIGCLVSAWSLDALGRRRTFLLACLIGLLGGSIQCGAVNQAMYLVGRALTGVPTGMLIVAMPTYFSEVAPPHSRGLMTGAHGSFINVGYFSAAWIGYVMKLTSRKINTDRLLFVRFACYYKADSTFAWRFPNAVLLLWALILIVGSLFIPESPRWLVQRGQNDAALKILCRLHHDVNDPEDSFAHRELNLIVRQLQADRRAYEVGGRWQLFTDKSYRRRLYLALTVAAGGQNAGILVINNYNVLIYQSLGLKGSMPLLLAAAWNTVGLIANVLGAFISDRIGRRWAMVYGFGGTVACFTVATGLIGSYSNTGSKDMAIAVTVFLFLYVLGYGTFIDPNTFTVVSEIFPTHIRGQAVGISLCGLFLCDTLWLELLPTAQAAIGWKYYLVFMCLGIVHTVVQYFFLPETAGLALEEIDQLFGKEPVAHLDDEVTATPVTNLETPPAEKDGKMEDHHVETVTESKM</sequence>
<feature type="transmembrane region" description="Helical" evidence="9">
    <location>
        <begin position="116"/>
        <end position="135"/>
    </location>
</feature>
<dbReference type="GO" id="GO:0016020">
    <property type="term" value="C:membrane"/>
    <property type="evidence" value="ECO:0007669"/>
    <property type="project" value="UniProtKB-SubCell"/>
</dbReference>
<feature type="transmembrane region" description="Helical" evidence="9">
    <location>
        <begin position="426"/>
        <end position="444"/>
    </location>
</feature>
<keyword evidence="4 9" id="KW-0812">Transmembrane</keyword>
<feature type="transmembrane region" description="Helical" evidence="9">
    <location>
        <begin position="53"/>
        <end position="79"/>
    </location>
</feature>
<feature type="transmembrane region" description="Helical" evidence="9">
    <location>
        <begin position="201"/>
        <end position="220"/>
    </location>
</feature>
<dbReference type="Gene3D" id="1.20.1250.20">
    <property type="entry name" value="MFS general substrate transporter like domains"/>
    <property type="match status" value="1"/>
</dbReference>
<evidence type="ECO:0000313" key="11">
    <source>
        <dbReference type="EMBL" id="OAG43920.1"/>
    </source>
</evidence>
<evidence type="ECO:0000256" key="8">
    <source>
        <dbReference type="SAM" id="MobiDB-lite"/>
    </source>
</evidence>
<accession>A0A177FJW2</accession>
<gene>
    <name evidence="11" type="ORF">AYO21_01772</name>
</gene>
<evidence type="ECO:0000256" key="1">
    <source>
        <dbReference type="ARBA" id="ARBA00004141"/>
    </source>
</evidence>
<evidence type="ECO:0000256" key="7">
    <source>
        <dbReference type="RuleBase" id="RU003346"/>
    </source>
</evidence>
<dbReference type="PANTHER" id="PTHR48022:SF11">
    <property type="entry name" value="MONOSACCHARIDE TRANSPORTER (HXT8), PUTATIVE (AFU_ORTHOLOGUE AFUA_2G08120)-RELATED"/>
    <property type="match status" value="1"/>
</dbReference>
<comment type="similarity">
    <text evidence="2 7">Belongs to the major facilitator superfamily. Sugar transporter (TC 2.A.1.1) family.</text>
</comment>
<dbReference type="NCBIfam" id="TIGR00879">
    <property type="entry name" value="SP"/>
    <property type="match status" value="1"/>
</dbReference>
<reference evidence="11 12" key="1">
    <citation type="submission" date="2016-03" db="EMBL/GenBank/DDBJ databases">
        <title>Draft genome sequence of the Fonsecaea monophora CBS 269.37.</title>
        <authorList>
            <person name="Bombassaro A."/>
            <person name="Vinicius W.A."/>
            <person name="De Hoog S."/>
            <person name="Sun J."/>
            <person name="Souza E.M."/>
            <person name="Raittz R.T."/>
            <person name="Costa F."/>
            <person name="Leao A.C."/>
            <person name="Tadra-Sfeir M.Z."/>
            <person name="Baura V."/>
            <person name="Balsanelli E."/>
            <person name="Pedrosa F.O."/>
            <person name="Moreno L.F."/>
            <person name="Steffens M.B."/>
            <person name="Xi L."/>
            <person name="Bocca A.L."/>
            <person name="Felipe M.S."/>
            <person name="Teixeira M."/>
            <person name="Telles Filho F.Q."/>
            <person name="Azevedo C.M."/>
            <person name="Gomes R."/>
            <person name="Vicente V.A."/>
        </authorList>
    </citation>
    <scope>NUCLEOTIDE SEQUENCE [LARGE SCALE GENOMIC DNA]</scope>
    <source>
        <strain evidence="11 12">CBS 269.37</strain>
    </source>
</reference>
<dbReference type="InterPro" id="IPR003663">
    <property type="entry name" value="Sugar/inositol_transpt"/>
</dbReference>
<feature type="transmembrane region" description="Helical" evidence="9">
    <location>
        <begin position="7"/>
        <end position="33"/>
    </location>
</feature>
<keyword evidence="6 9" id="KW-0472">Membrane</keyword>
<feature type="domain" description="Major facilitator superfamily (MFS) profile" evidence="10">
    <location>
        <begin position="11"/>
        <end position="479"/>
    </location>
</feature>
<dbReference type="PROSITE" id="PS00216">
    <property type="entry name" value="SUGAR_TRANSPORT_1"/>
    <property type="match status" value="2"/>
</dbReference>
<dbReference type="InterPro" id="IPR005828">
    <property type="entry name" value="MFS_sugar_transport-like"/>
</dbReference>
<feature type="transmembrane region" description="Helical" evidence="9">
    <location>
        <begin position="291"/>
        <end position="309"/>
    </location>
</feature>
<dbReference type="OrthoDB" id="6133115at2759"/>
<dbReference type="PROSITE" id="PS50850">
    <property type="entry name" value="MFS"/>
    <property type="match status" value="1"/>
</dbReference>
<feature type="transmembrane region" description="Helical" evidence="9">
    <location>
        <begin position="147"/>
        <end position="168"/>
    </location>
</feature>
<dbReference type="SUPFAM" id="SSF103473">
    <property type="entry name" value="MFS general substrate transporter"/>
    <property type="match status" value="1"/>
</dbReference>
<dbReference type="RefSeq" id="XP_022515872.1">
    <property type="nucleotide sequence ID" value="XM_022651754.1"/>
</dbReference>
<dbReference type="PROSITE" id="PS00217">
    <property type="entry name" value="SUGAR_TRANSPORT_2"/>
    <property type="match status" value="1"/>
</dbReference>
<feature type="region of interest" description="Disordered" evidence="8">
    <location>
        <begin position="508"/>
        <end position="534"/>
    </location>
</feature>
<dbReference type="Pfam" id="PF00083">
    <property type="entry name" value="Sugar_tr"/>
    <property type="match status" value="1"/>
</dbReference>
<comment type="subcellular location">
    <subcellularLocation>
        <location evidence="1">Membrane</location>
        <topology evidence="1">Multi-pass membrane protein</topology>
    </subcellularLocation>
</comment>
<dbReference type="Proteomes" id="UP000077002">
    <property type="component" value="Unassembled WGS sequence"/>
</dbReference>
<evidence type="ECO:0000256" key="4">
    <source>
        <dbReference type="ARBA" id="ARBA00022692"/>
    </source>
</evidence>
<dbReference type="PANTHER" id="PTHR48022">
    <property type="entry name" value="PLASTIDIC GLUCOSE TRANSPORTER 4"/>
    <property type="match status" value="1"/>
</dbReference>
<feature type="transmembrane region" description="Helical" evidence="9">
    <location>
        <begin position="456"/>
        <end position="475"/>
    </location>
</feature>
<dbReference type="InterPro" id="IPR050360">
    <property type="entry name" value="MFS_Sugar_Transporters"/>
</dbReference>
<feature type="compositionally biased region" description="Basic and acidic residues" evidence="8">
    <location>
        <begin position="514"/>
        <end position="534"/>
    </location>
</feature>
<evidence type="ECO:0000256" key="2">
    <source>
        <dbReference type="ARBA" id="ARBA00010992"/>
    </source>
</evidence>
<dbReference type="InterPro" id="IPR020846">
    <property type="entry name" value="MFS_dom"/>
</dbReference>
<evidence type="ECO:0000259" key="10">
    <source>
        <dbReference type="PROSITE" id="PS50850"/>
    </source>
</evidence>
<proteinExistence type="inferred from homology"/>
<evidence type="ECO:0000313" key="12">
    <source>
        <dbReference type="Proteomes" id="UP000077002"/>
    </source>
</evidence>
<evidence type="ECO:0000256" key="6">
    <source>
        <dbReference type="ARBA" id="ARBA00023136"/>
    </source>
</evidence>
<protein>
    <recommendedName>
        <fullName evidence="10">Major facilitator superfamily (MFS) profile domain-containing protein</fullName>
    </recommendedName>
</protein>
<organism evidence="11 12">
    <name type="scientific">Fonsecaea monophora</name>
    <dbReference type="NCBI Taxonomy" id="254056"/>
    <lineage>
        <taxon>Eukaryota</taxon>
        <taxon>Fungi</taxon>
        <taxon>Dikarya</taxon>
        <taxon>Ascomycota</taxon>
        <taxon>Pezizomycotina</taxon>
        <taxon>Eurotiomycetes</taxon>
        <taxon>Chaetothyriomycetidae</taxon>
        <taxon>Chaetothyriales</taxon>
        <taxon>Herpotrichiellaceae</taxon>
        <taxon>Fonsecaea</taxon>
    </lineage>
</organism>
<comment type="caution">
    <text evidence="11">The sequence shown here is derived from an EMBL/GenBank/DDBJ whole genome shotgun (WGS) entry which is preliminary data.</text>
</comment>
<dbReference type="AlphaFoldDB" id="A0A177FJW2"/>
<dbReference type="InterPro" id="IPR036259">
    <property type="entry name" value="MFS_trans_sf"/>
</dbReference>
<evidence type="ECO:0000256" key="9">
    <source>
        <dbReference type="SAM" id="Phobius"/>
    </source>
</evidence>
<dbReference type="GO" id="GO:0005351">
    <property type="term" value="F:carbohydrate:proton symporter activity"/>
    <property type="evidence" value="ECO:0007669"/>
    <property type="project" value="TreeGrafter"/>
</dbReference>
<dbReference type="PRINTS" id="PR00171">
    <property type="entry name" value="SUGRTRNSPORT"/>
</dbReference>
<dbReference type="GeneID" id="34596950"/>
<evidence type="ECO:0000256" key="5">
    <source>
        <dbReference type="ARBA" id="ARBA00022989"/>
    </source>
</evidence>
<keyword evidence="3 7" id="KW-0813">Transport</keyword>
<name>A0A177FJW2_9EURO</name>
<dbReference type="EMBL" id="LVKK01000007">
    <property type="protein sequence ID" value="OAG43920.1"/>
    <property type="molecule type" value="Genomic_DNA"/>
</dbReference>
<keyword evidence="12" id="KW-1185">Reference proteome</keyword>
<feature type="transmembrane region" description="Helical" evidence="9">
    <location>
        <begin position="360"/>
        <end position="381"/>
    </location>
</feature>
<keyword evidence="5 9" id="KW-1133">Transmembrane helix</keyword>
<feature type="transmembrane region" description="Helical" evidence="9">
    <location>
        <begin position="387"/>
        <end position="405"/>
    </location>
</feature>
<feature type="transmembrane region" description="Helical" evidence="9">
    <location>
        <begin position="329"/>
        <end position="348"/>
    </location>
</feature>
<dbReference type="InterPro" id="IPR005829">
    <property type="entry name" value="Sugar_transporter_CS"/>
</dbReference>